<comment type="caution">
    <text evidence="2">The sequence shown here is derived from an EMBL/GenBank/DDBJ whole genome shotgun (WGS) entry which is preliminary data.</text>
</comment>
<dbReference type="Proteomes" id="UP000552700">
    <property type="component" value="Unassembled WGS sequence"/>
</dbReference>
<dbReference type="PANTHER" id="PTHR43802">
    <property type="entry name" value="ENOYL-COA HYDRATASE"/>
    <property type="match status" value="1"/>
</dbReference>
<dbReference type="EC" id="5.3.3.18" evidence="2"/>
<proteinExistence type="inferred from homology"/>
<evidence type="ECO:0000313" key="3">
    <source>
        <dbReference type="Proteomes" id="UP000552700"/>
    </source>
</evidence>
<comment type="similarity">
    <text evidence="1">Belongs to the enoyl-CoA hydratase/isomerase family.</text>
</comment>
<name>A0A841JAX5_9SPHN</name>
<keyword evidence="2" id="KW-0413">Isomerase</keyword>
<accession>A0A841JAX5</accession>
<gene>
    <name evidence="2" type="ORF">FHS92_003042</name>
</gene>
<dbReference type="GO" id="GO:0016853">
    <property type="term" value="F:isomerase activity"/>
    <property type="evidence" value="ECO:0007669"/>
    <property type="project" value="UniProtKB-KW"/>
</dbReference>
<dbReference type="Pfam" id="PF00378">
    <property type="entry name" value="ECH_1"/>
    <property type="match status" value="1"/>
</dbReference>
<dbReference type="EMBL" id="JACIJP010000006">
    <property type="protein sequence ID" value="MBB6125281.1"/>
    <property type="molecule type" value="Genomic_DNA"/>
</dbReference>
<dbReference type="PANTHER" id="PTHR43802:SF1">
    <property type="entry name" value="IP11341P-RELATED"/>
    <property type="match status" value="1"/>
</dbReference>
<dbReference type="RefSeq" id="WP_184081584.1">
    <property type="nucleotide sequence ID" value="NZ_JACIJP010000006.1"/>
</dbReference>
<organism evidence="2 3">
    <name type="scientific">Sphingobium subterraneum</name>
    <dbReference type="NCBI Taxonomy" id="627688"/>
    <lineage>
        <taxon>Bacteria</taxon>
        <taxon>Pseudomonadati</taxon>
        <taxon>Pseudomonadota</taxon>
        <taxon>Alphaproteobacteria</taxon>
        <taxon>Sphingomonadales</taxon>
        <taxon>Sphingomonadaceae</taxon>
        <taxon>Sphingobium</taxon>
    </lineage>
</organism>
<dbReference type="InterPro" id="IPR029045">
    <property type="entry name" value="ClpP/crotonase-like_dom_sf"/>
</dbReference>
<dbReference type="SUPFAM" id="SSF52096">
    <property type="entry name" value="ClpP/crotonase"/>
    <property type="match status" value="1"/>
</dbReference>
<dbReference type="Gene3D" id="3.90.226.10">
    <property type="entry name" value="2-enoyl-CoA Hydratase, Chain A, domain 1"/>
    <property type="match status" value="1"/>
</dbReference>
<keyword evidence="3" id="KW-1185">Reference proteome</keyword>
<evidence type="ECO:0000256" key="1">
    <source>
        <dbReference type="ARBA" id="ARBA00005254"/>
    </source>
</evidence>
<evidence type="ECO:0000313" key="2">
    <source>
        <dbReference type="EMBL" id="MBB6125281.1"/>
    </source>
</evidence>
<reference evidence="2 3" key="1">
    <citation type="submission" date="2020-08" db="EMBL/GenBank/DDBJ databases">
        <title>Genomic Encyclopedia of Type Strains, Phase IV (KMG-IV): sequencing the most valuable type-strain genomes for metagenomic binning, comparative biology and taxonomic classification.</title>
        <authorList>
            <person name="Goeker M."/>
        </authorList>
    </citation>
    <scope>NUCLEOTIDE SEQUENCE [LARGE SCALE GENOMIC DNA]</scope>
    <source>
        <strain evidence="2 3">DSM 102255</strain>
    </source>
</reference>
<sequence>MILESPLPPPILHDVRDGVGTITLNRPEKRNAMMPEMFALFNAAMRAHQSNPDVRAIQIMAEGPAFCAGGDLQMIDKANLGEVDADTLDLDFFIPGTVTKPIVCGAIGPCVGEGVAMMLASDIVICGRSARFALPEVGLGIAPVDIPLLAARRLGANHILEALLSGDWMGPDWAEKVGLVNRVVDDGNVAQEVSALARKIAGSPAPVVALVKSLVYEARASVDPAALRASGAERRSRLRRGLQG</sequence>
<dbReference type="AlphaFoldDB" id="A0A841JAX5"/>
<dbReference type="CDD" id="cd06558">
    <property type="entry name" value="crotonase-like"/>
    <property type="match status" value="1"/>
</dbReference>
<protein>
    <submittedName>
        <fullName evidence="2">2-(1,2-epoxy-1,2-dihydrophenyl)acetyl-CoA isomerase</fullName>
        <ecNumber evidence="2">5.3.3.18</ecNumber>
    </submittedName>
</protein>
<dbReference type="InterPro" id="IPR001753">
    <property type="entry name" value="Enoyl-CoA_hydra/iso"/>
</dbReference>